<feature type="compositionally biased region" description="Polar residues" evidence="6">
    <location>
        <begin position="46"/>
        <end position="57"/>
    </location>
</feature>
<proteinExistence type="inferred from homology"/>
<dbReference type="Proteomes" id="UP000053958">
    <property type="component" value="Unassembled WGS sequence"/>
</dbReference>
<organism evidence="7 8">
    <name type="scientific">Rasamsonia emersonii (strain ATCC 16479 / CBS 393.64 / IMI 116815)</name>
    <dbReference type="NCBI Taxonomy" id="1408163"/>
    <lineage>
        <taxon>Eukaryota</taxon>
        <taxon>Fungi</taxon>
        <taxon>Dikarya</taxon>
        <taxon>Ascomycota</taxon>
        <taxon>Pezizomycotina</taxon>
        <taxon>Eurotiomycetes</taxon>
        <taxon>Eurotiomycetidae</taxon>
        <taxon>Eurotiales</taxon>
        <taxon>Trichocomaceae</taxon>
        <taxon>Rasamsonia</taxon>
    </lineage>
</organism>
<evidence type="ECO:0000256" key="5">
    <source>
        <dbReference type="ARBA" id="ARBA00023242"/>
    </source>
</evidence>
<reference evidence="7 8" key="1">
    <citation type="submission" date="2015-04" db="EMBL/GenBank/DDBJ databases">
        <authorList>
            <person name="Heijne W.H."/>
            <person name="Fedorova N.D."/>
            <person name="Nierman W.C."/>
            <person name="Vollebregt A.W."/>
            <person name="Zhao Z."/>
            <person name="Wu L."/>
            <person name="Kumar M."/>
            <person name="Stam H."/>
            <person name="van den Berg M.A."/>
            <person name="Pel H.J."/>
        </authorList>
    </citation>
    <scope>NUCLEOTIDE SEQUENCE [LARGE SCALE GENOMIC DNA]</scope>
    <source>
        <strain evidence="7 8">CBS 393.64</strain>
    </source>
</reference>
<evidence type="ECO:0000256" key="1">
    <source>
        <dbReference type="ARBA" id="ARBA00004123"/>
    </source>
</evidence>
<protein>
    <submittedName>
        <fullName evidence="7">Uncharacterized protein</fullName>
    </submittedName>
</protein>
<feature type="region of interest" description="Disordered" evidence="6">
    <location>
        <begin position="244"/>
        <end position="279"/>
    </location>
</feature>
<comment type="caution">
    <text evidence="7">The sequence shown here is derived from an EMBL/GenBank/DDBJ whole genome shotgun (WGS) entry which is preliminary data.</text>
</comment>
<feature type="compositionally biased region" description="Basic and acidic residues" evidence="6">
    <location>
        <begin position="261"/>
        <end position="271"/>
    </location>
</feature>
<dbReference type="EMBL" id="LASV01000073">
    <property type="protein sequence ID" value="KKA24153.1"/>
    <property type="molecule type" value="Genomic_DNA"/>
</dbReference>
<comment type="similarity">
    <text evidence="3">Belongs to the DIF1/spd1 family.</text>
</comment>
<dbReference type="STRING" id="1408163.A0A0F4Z2Q9"/>
<name>A0A0F4Z2Q9_RASE3</name>
<dbReference type="AlphaFoldDB" id="A0A0F4Z2Q9"/>
<dbReference type="OrthoDB" id="4072855at2759"/>
<dbReference type="PANTHER" id="PTHR28081:SF1">
    <property type="entry name" value="DAMAGE-REGULATED IMPORT FACILITATOR 1"/>
    <property type="match status" value="1"/>
</dbReference>
<feature type="region of interest" description="Disordered" evidence="6">
    <location>
        <begin position="1"/>
        <end position="61"/>
    </location>
</feature>
<feature type="compositionally biased region" description="Polar residues" evidence="6">
    <location>
        <begin position="22"/>
        <end position="35"/>
    </location>
</feature>
<dbReference type="GO" id="GO:0008104">
    <property type="term" value="P:intracellular protein localization"/>
    <property type="evidence" value="ECO:0007669"/>
    <property type="project" value="TreeGrafter"/>
</dbReference>
<dbReference type="GeneID" id="25314156"/>
<keyword evidence="4" id="KW-0963">Cytoplasm</keyword>
<dbReference type="PANTHER" id="PTHR28081">
    <property type="entry name" value="DAMAGE-REGULATED IMPORT FACILITATOR 1-RELATED"/>
    <property type="match status" value="1"/>
</dbReference>
<accession>A0A0F4Z2Q9</accession>
<evidence type="ECO:0000313" key="8">
    <source>
        <dbReference type="Proteomes" id="UP000053958"/>
    </source>
</evidence>
<feature type="region of interest" description="Disordered" evidence="6">
    <location>
        <begin position="143"/>
        <end position="200"/>
    </location>
</feature>
<dbReference type="GO" id="GO:0005737">
    <property type="term" value="C:cytoplasm"/>
    <property type="evidence" value="ECO:0007669"/>
    <property type="project" value="UniProtKB-SubCell"/>
</dbReference>
<evidence type="ECO:0000256" key="2">
    <source>
        <dbReference type="ARBA" id="ARBA00004496"/>
    </source>
</evidence>
<keyword evidence="5" id="KW-0539">Nucleus</keyword>
<sequence length="310" mass="33783">MASSAQPAAHDPLSKRRRFQPPITSFFASAGSNASDDNDHQVGGLSYNNYSSPTHSPTPALPAKVQSSLLTVGMRIRKSVPEGYKTEPKKLTEYTVSHTVNPSGGSPAGGYTQTRSCYAELEPFCGMHKIGNLAVQTFPRPAEGYQDRSTHMSADNDDMSSLPSKSQESNASSAFSSNSHKRSYDSDLEDVDENGDDGLIHSSASFRGSITAGGIWQDPLRLNPVTETLTAAPSRSQRAILSPKLRQQRRQISSFQSLGKRSPEQENKDPSSVKNDVNMDDFEEAAFLRRREEVDADYTWDGGVEVEMGG</sequence>
<gene>
    <name evidence="7" type="ORF">T310_1805</name>
</gene>
<dbReference type="RefSeq" id="XP_013330765.1">
    <property type="nucleotide sequence ID" value="XM_013475311.1"/>
</dbReference>
<dbReference type="GO" id="GO:1990846">
    <property type="term" value="F:ribonucleoside-diphosphate reductase inhibitor activity"/>
    <property type="evidence" value="ECO:0007669"/>
    <property type="project" value="TreeGrafter"/>
</dbReference>
<evidence type="ECO:0000313" key="7">
    <source>
        <dbReference type="EMBL" id="KKA24153.1"/>
    </source>
</evidence>
<feature type="compositionally biased region" description="Acidic residues" evidence="6">
    <location>
        <begin position="186"/>
        <end position="196"/>
    </location>
</feature>
<dbReference type="Pfam" id="PF08591">
    <property type="entry name" value="RNR_inhib"/>
    <property type="match status" value="1"/>
</dbReference>
<keyword evidence="8" id="KW-1185">Reference proteome</keyword>
<feature type="compositionally biased region" description="Low complexity" evidence="6">
    <location>
        <begin position="164"/>
        <end position="178"/>
    </location>
</feature>
<evidence type="ECO:0000256" key="4">
    <source>
        <dbReference type="ARBA" id="ARBA00022490"/>
    </source>
</evidence>
<dbReference type="GO" id="GO:0005634">
    <property type="term" value="C:nucleus"/>
    <property type="evidence" value="ECO:0007669"/>
    <property type="project" value="UniProtKB-SubCell"/>
</dbReference>
<dbReference type="InterPro" id="IPR013900">
    <property type="entry name" value="RNR_inhibitor"/>
</dbReference>
<comment type="subcellular location">
    <subcellularLocation>
        <location evidence="2">Cytoplasm</location>
    </subcellularLocation>
    <subcellularLocation>
        <location evidence="1">Nucleus</location>
    </subcellularLocation>
</comment>
<evidence type="ECO:0000256" key="3">
    <source>
        <dbReference type="ARBA" id="ARBA00005459"/>
    </source>
</evidence>
<evidence type="ECO:0000256" key="6">
    <source>
        <dbReference type="SAM" id="MobiDB-lite"/>
    </source>
</evidence>